<keyword evidence="2" id="KW-0540">Nuclease</keyword>
<name>A0A0S4L8I3_9BACT</name>
<dbReference type="GO" id="GO:0016787">
    <property type="term" value="F:hydrolase activity"/>
    <property type="evidence" value="ECO:0007669"/>
    <property type="project" value="UniProtKB-KW"/>
</dbReference>
<dbReference type="EMBL" id="CZPZ01000004">
    <property type="protein sequence ID" value="CUS33065.1"/>
    <property type="molecule type" value="Genomic_DNA"/>
</dbReference>
<keyword evidence="1 2" id="KW-0051">Antiviral defense</keyword>
<keyword evidence="2" id="KW-0378">Hydrolase</keyword>
<reference evidence="4" key="1">
    <citation type="submission" date="2015-10" db="EMBL/GenBank/DDBJ databases">
        <authorList>
            <person name="Luecker S."/>
            <person name="Luecker S."/>
        </authorList>
    </citation>
    <scope>NUCLEOTIDE SEQUENCE [LARGE SCALE GENOMIC DNA]</scope>
</reference>
<dbReference type="InterPro" id="IPR010155">
    <property type="entry name" value="CRISPR-assoc_prot_Cas5d"/>
</dbReference>
<evidence type="ECO:0000256" key="1">
    <source>
        <dbReference type="ARBA" id="ARBA00023118"/>
    </source>
</evidence>
<evidence type="ECO:0000256" key="2">
    <source>
        <dbReference type="PIRNR" id="PIRNR029950"/>
    </source>
</evidence>
<dbReference type="Gene3D" id="3.30.70.2660">
    <property type="match status" value="1"/>
</dbReference>
<dbReference type="GO" id="GO:0003723">
    <property type="term" value="F:RNA binding"/>
    <property type="evidence" value="ECO:0007669"/>
    <property type="project" value="UniProtKB-UniRule"/>
</dbReference>
<dbReference type="NCBIfam" id="TIGR01876">
    <property type="entry name" value="cas_Cas5d"/>
    <property type="match status" value="1"/>
</dbReference>
<dbReference type="NCBIfam" id="TIGR02593">
    <property type="entry name" value="CRISPR_cas5"/>
    <property type="match status" value="1"/>
</dbReference>
<dbReference type="PIRSF" id="PIRSF029950">
    <property type="entry name" value="Cas_CT1134"/>
    <property type="match status" value="1"/>
</dbReference>
<evidence type="ECO:0000313" key="3">
    <source>
        <dbReference type="EMBL" id="CUS33065.1"/>
    </source>
</evidence>
<organism evidence="3 4">
    <name type="scientific">Candidatus Nitrospira nitrificans</name>
    <dbReference type="NCBI Taxonomy" id="1742973"/>
    <lineage>
        <taxon>Bacteria</taxon>
        <taxon>Pseudomonadati</taxon>
        <taxon>Nitrospirota</taxon>
        <taxon>Nitrospiria</taxon>
        <taxon>Nitrospirales</taxon>
        <taxon>Nitrospiraceae</taxon>
        <taxon>Nitrospira</taxon>
    </lineage>
</organism>
<dbReference type="AlphaFoldDB" id="A0A0S4L8I3"/>
<gene>
    <name evidence="3" type="ORF">COMA2_120050</name>
</gene>
<dbReference type="EC" id="3.1.-.-" evidence="2"/>
<dbReference type="STRING" id="1742973.COMA2_120050"/>
<accession>A0A0S4L8I3</accession>
<dbReference type="GO" id="GO:0043571">
    <property type="term" value="P:maintenance of CRISPR repeat elements"/>
    <property type="evidence" value="ECO:0007669"/>
    <property type="project" value="UniProtKB-UniRule"/>
</dbReference>
<dbReference type="CDD" id="cd09752">
    <property type="entry name" value="Cas5_I-C"/>
    <property type="match status" value="1"/>
</dbReference>
<dbReference type="InterPro" id="IPR021124">
    <property type="entry name" value="CRISPR-assoc_prot_Cas5"/>
</dbReference>
<dbReference type="OrthoDB" id="5621871at2"/>
<dbReference type="RefSeq" id="WP_090894841.1">
    <property type="nucleotide sequence ID" value="NZ_CZPZ01000004.1"/>
</dbReference>
<keyword evidence="2" id="KW-0694">RNA-binding</keyword>
<keyword evidence="4" id="KW-1185">Reference proteome</keyword>
<sequence length="240" mass="27515">MPDSRNSSIEFKVWGRYALFTDPLTRIGGEKCSYHLPTYEALKGIAKSIYWKPTFIWVIDEVRVMKRIRTQTKGIKPLEFGGGNTLAIYTFLADVEYQVRAHFEWNQFRPELADDRSEPKHHLIAKRMLERGGRQDIFLGTRDCQGYVEPCEFGSGPGHYDGAGELGFSLTFHGFDYPDETGESKLQARFWRPTMADGVIRFISPENCEIKKFIREMQPKQFTTGRNLVGAEAEIVGLEC</sequence>
<comment type="function">
    <text evidence="2">CRISPR (clustered regularly interspaced short palindromic repeat) is an adaptive immune system that provides protection against mobile genetic elements (viruses, transposable elements and conjugative plasmids). CRISPR clusters contain spacers, sequences complementary to antecedent mobile elements, and target invading nucleic acids. CRISPR clusters are transcribed and processed into CRISPR RNA (crRNA).</text>
</comment>
<evidence type="ECO:0000313" key="4">
    <source>
        <dbReference type="Proteomes" id="UP000198736"/>
    </source>
</evidence>
<keyword evidence="2" id="KW-0255">Endonuclease</keyword>
<dbReference type="Pfam" id="PF09704">
    <property type="entry name" value="Cas_Cas5d"/>
    <property type="match status" value="1"/>
</dbReference>
<dbReference type="GO" id="GO:0051607">
    <property type="term" value="P:defense response to virus"/>
    <property type="evidence" value="ECO:0007669"/>
    <property type="project" value="UniProtKB-UniRule"/>
</dbReference>
<dbReference type="GO" id="GO:0004519">
    <property type="term" value="F:endonuclease activity"/>
    <property type="evidence" value="ECO:0007669"/>
    <property type="project" value="UniProtKB-UniRule"/>
</dbReference>
<protein>
    <recommendedName>
        <fullName evidence="2">pre-crRNA processing endonuclease</fullName>
        <ecNumber evidence="2">3.1.-.-</ecNumber>
    </recommendedName>
</protein>
<dbReference type="InterPro" id="IPR013422">
    <property type="entry name" value="CRISPR-assoc_prot_Cas5_N"/>
</dbReference>
<comment type="similarity">
    <text evidence="2">Belongs to the CRISPR-associated protein Cas5 family. Subtype I-C/Dvulg subfamily.</text>
</comment>
<dbReference type="Proteomes" id="UP000198736">
    <property type="component" value="Unassembled WGS sequence"/>
</dbReference>
<proteinExistence type="inferred from homology"/>